<dbReference type="InterPro" id="IPR050425">
    <property type="entry name" value="NAD(P)_dehydrat-like"/>
</dbReference>
<dbReference type="EMBL" id="QZWG01000014">
    <property type="protein sequence ID" value="RZB69859.1"/>
    <property type="molecule type" value="Genomic_DNA"/>
</dbReference>
<evidence type="ECO:0000256" key="1">
    <source>
        <dbReference type="ARBA" id="ARBA00022857"/>
    </source>
</evidence>
<organism evidence="5 6">
    <name type="scientific">Glycine soja</name>
    <name type="common">Wild soybean</name>
    <dbReference type="NCBI Taxonomy" id="3848"/>
    <lineage>
        <taxon>Eukaryota</taxon>
        <taxon>Viridiplantae</taxon>
        <taxon>Streptophyta</taxon>
        <taxon>Embryophyta</taxon>
        <taxon>Tracheophyta</taxon>
        <taxon>Spermatophyta</taxon>
        <taxon>Magnoliopsida</taxon>
        <taxon>eudicotyledons</taxon>
        <taxon>Gunneridae</taxon>
        <taxon>Pentapetalae</taxon>
        <taxon>rosids</taxon>
        <taxon>fabids</taxon>
        <taxon>Fabales</taxon>
        <taxon>Fabaceae</taxon>
        <taxon>Papilionoideae</taxon>
        <taxon>50 kb inversion clade</taxon>
        <taxon>NPAAA clade</taxon>
        <taxon>indigoferoid/millettioid clade</taxon>
        <taxon>Phaseoleae</taxon>
        <taxon>Glycine</taxon>
        <taxon>Glycine subgen. Soja</taxon>
    </lineage>
</organism>
<dbReference type="SUPFAM" id="SSF51735">
    <property type="entry name" value="NAD(P)-binding Rossmann-fold domains"/>
    <property type="match status" value="1"/>
</dbReference>
<evidence type="ECO:0000256" key="3">
    <source>
        <dbReference type="SAM" id="Phobius"/>
    </source>
</evidence>
<comment type="caution">
    <text evidence="5">The sequence shown here is derived from an EMBL/GenBank/DDBJ whole genome shotgun (WGS) entry which is preliminary data.</text>
</comment>
<dbReference type="GO" id="GO:0016616">
    <property type="term" value="F:oxidoreductase activity, acting on the CH-OH group of donors, NAD or NADP as acceptor"/>
    <property type="evidence" value="ECO:0007669"/>
    <property type="project" value="TreeGrafter"/>
</dbReference>
<dbReference type="Pfam" id="PF01370">
    <property type="entry name" value="Epimerase"/>
    <property type="match status" value="1"/>
</dbReference>
<dbReference type="PANTHER" id="PTHR10366:SF369">
    <property type="entry name" value="CINNAMOYL-COA REDUCTASE-LIKE PROTEIN"/>
    <property type="match status" value="1"/>
</dbReference>
<feature type="transmembrane region" description="Helical" evidence="3">
    <location>
        <begin position="163"/>
        <end position="185"/>
    </location>
</feature>
<dbReference type="AlphaFoldDB" id="A0A445H8D4"/>
<sequence>MEKVVCVTGGSGCIGSWLVHLLLDRGYTVHATVQNLNDEAETKHLQSLDGASTRLRLFQMDLLRHDTVLAAVRGCDGVFHLASPCIVDQVHDPQKELLDPAIKGTMNVLTAAKEAGVRRVVLTSSISAVTPSPNWPGDVAKTEECWTDVEYSKQKGVREGFQFFIFILFFFFSGCVLSVCVFVCVEQLWYPLSKTLAEKAAWDFAKENDLDVVVVNPGTVMGPVIPPRLNASMVMLVRLLQGKS</sequence>
<name>A0A445H8D4_GLYSO</name>
<gene>
    <name evidence="5" type="ORF">D0Y65_039264</name>
</gene>
<feature type="domain" description="NAD-dependent epimerase/dehydratase" evidence="4">
    <location>
        <begin position="5"/>
        <end position="145"/>
    </location>
</feature>
<dbReference type="PANTHER" id="PTHR10366">
    <property type="entry name" value="NAD DEPENDENT EPIMERASE/DEHYDRATASE"/>
    <property type="match status" value="1"/>
</dbReference>
<dbReference type="Proteomes" id="UP000289340">
    <property type="component" value="Chromosome 14"/>
</dbReference>
<evidence type="ECO:0000313" key="6">
    <source>
        <dbReference type="Proteomes" id="UP000289340"/>
    </source>
</evidence>
<evidence type="ECO:0000259" key="4">
    <source>
        <dbReference type="Pfam" id="PF01370"/>
    </source>
</evidence>
<evidence type="ECO:0000313" key="5">
    <source>
        <dbReference type="EMBL" id="RZB69859.1"/>
    </source>
</evidence>
<keyword evidence="2" id="KW-0560">Oxidoreductase</keyword>
<protein>
    <submittedName>
        <fullName evidence="5">Cinnamoyl-CoA reductase 1 isoform C</fullName>
    </submittedName>
</protein>
<evidence type="ECO:0000256" key="2">
    <source>
        <dbReference type="ARBA" id="ARBA00023002"/>
    </source>
</evidence>
<dbReference type="InterPro" id="IPR001509">
    <property type="entry name" value="Epimerase_deHydtase"/>
</dbReference>
<proteinExistence type="predicted"/>
<reference evidence="5 6" key="1">
    <citation type="submission" date="2018-09" db="EMBL/GenBank/DDBJ databases">
        <title>A high-quality reference genome of wild soybean provides a powerful tool to mine soybean genomes.</title>
        <authorList>
            <person name="Xie M."/>
            <person name="Chung C.Y.L."/>
            <person name="Li M.-W."/>
            <person name="Wong F.-L."/>
            <person name="Chan T.-F."/>
            <person name="Lam H.-M."/>
        </authorList>
    </citation>
    <scope>NUCLEOTIDE SEQUENCE [LARGE SCALE GENOMIC DNA]</scope>
    <source>
        <strain evidence="6">cv. W05</strain>
        <tissue evidence="5">Hypocotyl of etiolated seedlings</tissue>
    </source>
</reference>
<keyword evidence="6" id="KW-1185">Reference proteome</keyword>
<dbReference type="Gene3D" id="3.40.50.720">
    <property type="entry name" value="NAD(P)-binding Rossmann-like Domain"/>
    <property type="match status" value="1"/>
</dbReference>
<keyword evidence="1" id="KW-0521">NADP</keyword>
<accession>A0A445H8D4</accession>
<keyword evidence="3" id="KW-0812">Transmembrane</keyword>
<keyword evidence="3" id="KW-0472">Membrane</keyword>
<dbReference type="CDD" id="cd08958">
    <property type="entry name" value="FR_SDR_e"/>
    <property type="match status" value="1"/>
</dbReference>
<keyword evidence="3" id="KW-1133">Transmembrane helix</keyword>
<dbReference type="InterPro" id="IPR036291">
    <property type="entry name" value="NAD(P)-bd_dom_sf"/>
</dbReference>